<comment type="caution">
    <text evidence="2">The sequence shown here is derived from an EMBL/GenBank/DDBJ whole genome shotgun (WGS) entry which is preliminary data.</text>
</comment>
<dbReference type="Proteomes" id="UP000689195">
    <property type="component" value="Unassembled WGS sequence"/>
</dbReference>
<name>A0A8S1VJT3_9CILI</name>
<dbReference type="Pfam" id="PF00179">
    <property type="entry name" value="UQ_con"/>
    <property type="match status" value="1"/>
</dbReference>
<dbReference type="PROSITE" id="PS50127">
    <property type="entry name" value="UBC_2"/>
    <property type="match status" value="1"/>
</dbReference>
<keyword evidence="3" id="KW-1185">Reference proteome</keyword>
<proteinExistence type="predicted"/>
<sequence>MILYKLFENKQCISIHITENPTPGVEVYQDKEDGLKIHFILSGLASPLENQIIPFWIELPQNYPFSNPFIKIKKIIFHPLYFNDRAECCDCWYQSKWQPSHTIKSLINDLIDILLMPRVSHPNVATSILNHSKFEYFETALMYYKEEKQWEQSEVNFEEIVNLPCKLNHSRPIVEVIIDKNLKSDEMLICQQCQLSIGDIKRIDINQLQQNLVRNRRNRNVIIEDLENKFLTQIDNFQKCIEKIQDLDNQVFQELLYLKNDWIVSRLKFKQKLCSLTILEEIELIKYEPKEYKKQVKQEKQQIDGLFLQKIYSCIDKLVLQQNRQNLMEVIQNIFNKPQLKFKFQNIRYEFIRPNRMVNYTFSINFDNTLMVTSEIFSNSMVQIYQIVKGQNDGQYQLSYLRTQSFRYRIIYIKFLFKQRFTFVITTEYRGLFIMYPIQYNGEEAINWDFKQYIDDCEYVNCLEVRQSDDLIVTGHKNGNIMFFFSTTNQPIQIITESNTEVWGLSFNQSGNMLLSCQQNNEIFLMMEQKEGWSIKQKILMDGFGYRISFITDQIFAIQTRTPKPHNQIYIYTSDSKGQFIKSGSLFDNGGNQPCEIFFPMQYIPSKQLLISKNGYYLNVLKLAFSNQSRLDIERCRLEQSIYFGTNFFYGTVSNNGEFIISMSQVFPQKYNHSLEILIGTFKLKYQQKI</sequence>
<evidence type="ECO:0000259" key="1">
    <source>
        <dbReference type="PROSITE" id="PS50127"/>
    </source>
</evidence>
<gene>
    <name evidence="2" type="ORF">PPENT_87.1.T0660016</name>
</gene>
<dbReference type="AlphaFoldDB" id="A0A8S1VJT3"/>
<accession>A0A8S1VJT3</accession>
<protein>
    <recommendedName>
        <fullName evidence="1">UBC core domain-containing protein</fullName>
    </recommendedName>
</protein>
<dbReference type="PANTHER" id="PTHR19920">
    <property type="entry name" value="WD40 PROTEIN CIAO1"/>
    <property type="match status" value="1"/>
</dbReference>
<dbReference type="PANTHER" id="PTHR19920:SF0">
    <property type="entry name" value="CYTOSOLIC IRON-SULFUR PROTEIN ASSEMBLY PROTEIN CIAO1-RELATED"/>
    <property type="match status" value="1"/>
</dbReference>
<dbReference type="GO" id="GO:0016226">
    <property type="term" value="P:iron-sulfur cluster assembly"/>
    <property type="evidence" value="ECO:0007669"/>
    <property type="project" value="TreeGrafter"/>
</dbReference>
<dbReference type="OrthoDB" id="308066at2759"/>
<dbReference type="GO" id="GO:0097361">
    <property type="term" value="C:cytosolic [4Fe-4S] assembly targeting complex"/>
    <property type="evidence" value="ECO:0007669"/>
    <property type="project" value="TreeGrafter"/>
</dbReference>
<dbReference type="EMBL" id="CAJJDO010000066">
    <property type="protein sequence ID" value="CAD8176843.1"/>
    <property type="molecule type" value="Genomic_DNA"/>
</dbReference>
<reference evidence="2" key="1">
    <citation type="submission" date="2021-01" db="EMBL/GenBank/DDBJ databases">
        <authorList>
            <consortium name="Genoscope - CEA"/>
            <person name="William W."/>
        </authorList>
    </citation>
    <scope>NUCLEOTIDE SEQUENCE</scope>
</reference>
<evidence type="ECO:0000313" key="3">
    <source>
        <dbReference type="Proteomes" id="UP000689195"/>
    </source>
</evidence>
<dbReference type="InterPro" id="IPR000608">
    <property type="entry name" value="UBC"/>
</dbReference>
<dbReference type="CDD" id="cd00195">
    <property type="entry name" value="UBCc_UEV"/>
    <property type="match status" value="1"/>
</dbReference>
<organism evidence="2 3">
    <name type="scientific">Paramecium pentaurelia</name>
    <dbReference type="NCBI Taxonomy" id="43138"/>
    <lineage>
        <taxon>Eukaryota</taxon>
        <taxon>Sar</taxon>
        <taxon>Alveolata</taxon>
        <taxon>Ciliophora</taxon>
        <taxon>Intramacronucleata</taxon>
        <taxon>Oligohymenophorea</taxon>
        <taxon>Peniculida</taxon>
        <taxon>Parameciidae</taxon>
        <taxon>Paramecium</taxon>
    </lineage>
</organism>
<evidence type="ECO:0000313" key="2">
    <source>
        <dbReference type="EMBL" id="CAD8176843.1"/>
    </source>
</evidence>
<feature type="domain" description="UBC core" evidence="1">
    <location>
        <begin position="1"/>
        <end position="170"/>
    </location>
</feature>